<evidence type="ECO:0000313" key="2">
    <source>
        <dbReference type="Proteomes" id="UP000076727"/>
    </source>
</evidence>
<protein>
    <submittedName>
        <fullName evidence="1">Uncharacterized protein</fullName>
    </submittedName>
</protein>
<reference evidence="1 2" key="1">
    <citation type="journal article" date="2016" name="Mol. Biol. Evol.">
        <title>Comparative Genomics of Early-Diverging Mushroom-Forming Fungi Provides Insights into the Origins of Lignocellulose Decay Capabilities.</title>
        <authorList>
            <person name="Nagy L.G."/>
            <person name="Riley R."/>
            <person name="Tritt A."/>
            <person name="Adam C."/>
            <person name="Daum C."/>
            <person name="Floudas D."/>
            <person name="Sun H."/>
            <person name="Yadav J.S."/>
            <person name="Pangilinan J."/>
            <person name="Larsson K.H."/>
            <person name="Matsuura K."/>
            <person name="Barry K."/>
            <person name="Labutti K."/>
            <person name="Kuo R."/>
            <person name="Ohm R.A."/>
            <person name="Bhattacharya S.S."/>
            <person name="Shirouzu T."/>
            <person name="Yoshinaga Y."/>
            <person name="Martin F.M."/>
            <person name="Grigoriev I.V."/>
            <person name="Hibbett D.S."/>
        </authorList>
    </citation>
    <scope>NUCLEOTIDE SEQUENCE [LARGE SCALE GENOMIC DNA]</scope>
    <source>
        <strain evidence="1 2">L-15889</strain>
    </source>
</reference>
<keyword evidence="2" id="KW-1185">Reference proteome</keyword>
<accession>A0A165KXK7</accession>
<evidence type="ECO:0000313" key="1">
    <source>
        <dbReference type="EMBL" id="KZT63720.1"/>
    </source>
</evidence>
<dbReference type="Proteomes" id="UP000076727">
    <property type="component" value="Unassembled WGS sequence"/>
</dbReference>
<gene>
    <name evidence="1" type="ORF">DAEQUDRAFT_770346</name>
</gene>
<name>A0A165KXK7_9APHY</name>
<dbReference type="AlphaFoldDB" id="A0A165KXK7"/>
<sequence>MFGDRLGTYNWTAFVPGDSPSLVASGPETIQLSIAISEDMQDLHATLYSITYALSSITSQNLHEITPDLQFKTDECTIFDVNPAVSDFLQANPLASILSRDILIELAPVIHLQIDEYSENRSTILDAAVRILPTLFEPWKAHGKLEVSLPYAYMNQ</sequence>
<organism evidence="1 2">
    <name type="scientific">Daedalea quercina L-15889</name>
    <dbReference type="NCBI Taxonomy" id="1314783"/>
    <lineage>
        <taxon>Eukaryota</taxon>
        <taxon>Fungi</taxon>
        <taxon>Dikarya</taxon>
        <taxon>Basidiomycota</taxon>
        <taxon>Agaricomycotina</taxon>
        <taxon>Agaricomycetes</taxon>
        <taxon>Polyporales</taxon>
        <taxon>Fomitopsis</taxon>
    </lineage>
</organism>
<dbReference type="EMBL" id="KV429161">
    <property type="protein sequence ID" value="KZT63720.1"/>
    <property type="molecule type" value="Genomic_DNA"/>
</dbReference>
<proteinExistence type="predicted"/>